<dbReference type="PANTHER" id="PTHR43400:SF10">
    <property type="entry name" value="3-OXOSTEROID 1-DEHYDROGENASE"/>
    <property type="match status" value="1"/>
</dbReference>
<keyword evidence="7" id="KW-1185">Reference proteome</keyword>
<evidence type="ECO:0000256" key="3">
    <source>
        <dbReference type="ARBA" id="ARBA00022827"/>
    </source>
</evidence>
<dbReference type="SUPFAM" id="SSF51905">
    <property type="entry name" value="FAD/NAD(P)-binding domain"/>
    <property type="match status" value="1"/>
</dbReference>
<protein>
    <submittedName>
        <fullName evidence="6">Dehydrogenase</fullName>
    </submittedName>
</protein>
<dbReference type="InterPro" id="IPR003953">
    <property type="entry name" value="FAD-dep_OxRdtase_2_FAD-bd"/>
</dbReference>
<evidence type="ECO:0000256" key="1">
    <source>
        <dbReference type="ARBA" id="ARBA00001974"/>
    </source>
</evidence>
<dbReference type="InterPro" id="IPR050315">
    <property type="entry name" value="FAD-oxidoreductase_2"/>
</dbReference>
<proteinExistence type="predicted"/>
<dbReference type="PANTHER" id="PTHR43400">
    <property type="entry name" value="FUMARATE REDUCTASE"/>
    <property type="match status" value="1"/>
</dbReference>
<evidence type="ECO:0000256" key="2">
    <source>
        <dbReference type="ARBA" id="ARBA00022630"/>
    </source>
</evidence>
<reference evidence="6 7" key="1">
    <citation type="journal article" date="2017" name="Antonie Van Leeuwenhoek">
        <title>Phylogenomic resolution of the bacterial genus Pantoea and its relationship with Erwinia and Tatumella.</title>
        <authorList>
            <person name="Palmer M."/>
            <person name="Steenkamp E.T."/>
            <person name="Coetzee M.P."/>
            <person name="Chan W.Y."/>
            <person name="van Zyl E."/>
            <person name="De Maayer P."/>
            <person name="Coutinho T.A."/>
            <person name="Blom J."/>
            <person name="Smits T.H."/>
            <person name="Duffy B."/>
            <person name="Venter S.N."/>
        </authorList>
    </citation>
    <scope>NUCLEOTIDE SEQUENCE [LARGE SCALE GENOMIC DNA]</scope>
    <source>
        <strain evidence="6 7">LMG 2657</strain>
    </source>
</reference>
<organism evidence="6 7">
    <name type="scientific">Pantoea cypripedii</name>
    <name type="common">Pectobacterium cypripedii</name>
    <name type="synonym">Erwinia cypripedii</name>
    <dbReference type="NCBI Taxonomy" id="55209"/>
    <lineage>
        <taxon>Bacteria</taxon>
        <taxon>Pseudomonadati</taxon>
        <taxon>Pseudomonadota</taxon>
        <taxon>Gammaproteobacteria</taxon>
        <taxon>Enterobacterales</taxon>
        <taxon>Erwiniaceae</taxon>
        <taxon>Pantoea</taxon>
    </lineage>
</organism>
<evidence type="ECO:0000313" key="6">
    <source>
        <dbReference type="EMBL" id="ORM93315.1"/>
    </source>
</evidence>
<dbReference type="GO" id="GO:0016491">
    <property type="term" value="F:oxidoreductase activity"/>
    <property type="evidence" value="ECO:0007669"/>
    <property type="project" value="UniProtKB-KW"/>
</dbReference>
<comment type="cofactor">
    <cofactor evidence="1">
        <name>FAD</name>
        <dbReference type="ChEBI" id="CHEBI:57692"/>
    </cofactor>
</comment>
<accession>A0A1X1EU61</accession>
<dbReference type="Proteomes" id="UP000193749">
    <property type="component" value="Unassembled WGS sequence"/>
</dbReference>
<dbReference type="Pfam" id="PF00890">
    <property type="entry name" value="FAD_binding_2"/>
    <property type="match status" value="1"/>
</dbReference>
<dbReference type="GO" id="GO:0008202">
    <property type="term" value="P:steroid metabolic process"/>
    <property type="evidence" value="ECO:0007669"/>
    <property type="project" value="UniProtKB-ARBA"/>
</dbReference>
<feature type="domain" description="FAD-dependent oxidoreductase 2 FAD-binding" evidence="5">
    <location>
        <begin position="9"/>
        <end position="514"/>
    </location>
</feature>
<sequence length="545" mass="59344">MSAQQRQYDVLIIGSGGAALCAALRAAVGGLSVLVLEKSAWLGGTTAMSGGATWVPANHHARAAGLADSAQQALDYLRAAAPDGWQSTEDALWQAMTQQAASMLAFIEQHSALRFALTRESDPLWPLAGAKQQGRMLAPLPLQPRWRWRLRPTPLPRLFTYHELLGSDLWHQPVRTYLRYLPQLLRRQWRGELTKGAALVAGLLDACQAVGCELLTEAAAERLLMRGSHQVSGVRYLHQGRVMEVTARCGVVIASGGFEWDQQRRSQHFPGPYDFIASPRDNSGDGQRMAEAAGAQLAHMDQATISGGIPATHNQPWSGLSIFFHYEPNAILVNRHGQRFTNEFVFNLGAELDARDDQGQPRHLPVWLISDARLLRRAPLLRYYRWRSPGWIRQAATLAQLEQQLVLPEGSLQASVARFNQGCAQGQDVDFSRHLSAAHGKADRRLQGGLAPICHAPFIAIPFNRTFLATKGGPRTDASGNVLHRDGQPLAGLYCAGAAMANPIGSKAVGAGTTLGPNLTWGYICGTSLLARHQALTQEPTLCTA</sequence>
<dbReference type="EMBL" id="MLJI01000001">
    <property type="protein sequence ID" value="ORM93315.1"/>
    <property type="molecule type" value="Genomic_DNA"/>
</dbReference>
<keyword evidence="2" id="KW-0285">Flavoprotein</keyword>
<dbReference type="Gene3D" id="3.50.50.60">
    <property type="entry name" value="FAD/NAD(P)-binding domain"/>
    <property type="match status" value="2"/>
</dbReference>
<evidence type="ECO:0000313" key="7">
    <source>
        <dbReference type="Proteomes" id="UP000193749"/>
    </source>
</evidence>
<evidence type="ECO:0000259" key="5">
    <source>
        <dbReference type="Pfam" id="PF00890"/>
    </source>
</evidence>
<dbReference type="AlphaFoldDB" id="A0A1X1EU61"/>
<dbReference type="OrthoDB" id="9813348at2"/>
<gene>
    <name evidence="6" type="ORF">HA50_08130</name>
</gene>
<name>A0A1X1EU61_PANCY</name>
<keyword evidence="3" id="KW-0274">FAD</keyword>
<keyword evidence="4" id="KW-0560">Oxidoreductase</keyword>
<dbReference type="STRING" id="55209.HA50_08130"/>
<dbReference type="InterPro" id="IPR027477">
    <property type="entry name" value="Succ_DH/fumarate_Rdtase_cat_sf"/>
</dbReference>
<dbReference type="InterPro" id="IPR036188">
    <property type="entry name" value="FAD/NAD-bd_sf"/>
</dbReference>
<evidence type="ECO:0000256" key="4">
    <source>
        <dbReference type="ARBA" id="ARBA00023002"/>
    </source>
</evidence>
<dbReference type="RefSeq" id="WP_084873968.1">
    <property type="nucleotide sequence ID" value="NZ_JAGGMY010000001.1"/>
</dbReference>
<comment type="caution">
    <text evidence="6">The sequence shown here is derived from an EMBL/GenBank/DDBJ whole genome shotgun (WGS) entry which is preliminary data.</text>
</comment>
<dbReference type="SUPFAM" id="SSF56425">
    <property type="entry name" value="Succinate dehydrogenase/fumarate reductase flavoprotein, catalytic domain"/>
    <property type="match status" value="1"/>
</dbReference>